<gene>
    <name evidence="11" type="ORF">RIMI_LOCUS21041286</name>
</gene>
<organism evidence="11 12">
    <name type="scientific">Ranitomeya imitator</name>
    <name type="common">mimic poison frog</name>
    <dbReference type="NCBI Taxonomy" id="111125"/>
    <lineage>
        <taxon>Eukaryota</taxon>
        <taxon>Metazoa</taxon>
        <taxon>Chordata</taxon>
        <taxon>Craniata</taxon>
        <taxon>Vertebrata</taxon>
        <taxon>Euteleostomi</taxon>
        <taxon>Amphibia</taxon>
        <taxon>Batrachia</taxon>
        <taxon>Anura</taxon>
        <taxon>Neobatrachia</taxon>
        <taxon>Hyloidea</taxon>
        <taxon>Dendrobatidae</taxon>
        <taxon>Dendrobatinae</taxon>
        <taxon>Ranitomeya</taxon>
    </lineage>
</organism>
<dbReference type="Proteomes" id="UP001176940">
    <property type="component" value="Unassembled WGS sequence"/>
</dbReference>
<keyword evidence="3" id="KW-0328">Glycosyltransferase</keyword>
<dbReference type="PANTHER" id="PTHR11214:SF23">
    <property type="entry name" value="N-ACETYLLACTOSAMINIDE BETA-1,3-N-ACETYLGLUCOSAMINYLTRANSFERASE 3"/>
    <property type="match status" value="1"/>
</dbReference>
<accession>A0ABN9MHD3</accession>
<name>A0ABN9MHD3_9NEOB</name>
<evidence type="ECO:0000256" key="2">
    <source>
        <dbReference type="ARBA" id="ARBA00008661"/>
    </source>
</evidence>
<keyword evidence="6" id="KW-0735">Signal-anchor</keyword>
<protein>
    <recommendedName>
        <fullName evidence="13">Hexosyltransferase</fullName>
    </recommendedName>
</protein>
<keyword evidence="7" id="KW-1133">Transmembrane helix</keyword>
<evidence type="ECO:0000256" key="3">
    <source>
        <dbReference type="ARBA" id="ARBA00022676"/>
    </source>
</evidence>
<evidence type="ECO:0000256" key="6">
    <source>
        <dbReference type="ARBA" id="ARBA00022968"/>
    </source>
</evidence>
<evidence type="ECO:0000313" key="12">
    <source>
        <dbReference type="Proteomes" id="UP001176940"/>
    </source>
</evidence>
<dbReference type="Pfam" id="PF01762">
    <property type="entry name" value="Galactosyl_T"/>
    <property type="match status" value="1"/>
</dbReference>
<evidence type="ECO:0000256" key="1">
    <source>
        <dbReference type="ARBA" id="ARBA00004323"/>
    </source>
</evidence>
<dbReference type="EMBL" id="CAUEEQ010072657">
    <property type="protein sequence ID" value="CAJ0966191.1"/>
    <property type="molecule type" value="Genomic_DNA"/>
</dbReference>
<dbReference type="PANTHER" id="PTHR11214">
    <property type="entry name" value="BETA-1,3-N-ACETYLGLUCOSAMINYLTRANSFERASE"/>
    <property type="match status" value="1"/>
</dbReference>
<comment type="caution">
    <text evidence="11">The sequence shown here is derived from an EMBL/GenBank/DDBJ whole genome shotgun (WGS) entry which is preliminary data.</text>
</comment>
<reference evidence="11" key="1">
    <citation type="submission" date="2023-07" db="EMBL/GenBank/DDBJ databases">
        <authorList>
            <person name="Stuckert A."/>
        </authorList>
    </citation>
    <scope>NUCLEOTIDE SEQUENCE</scope>
</reference>
<evidence type="ECO:0008006" key="13">
    <source>
        <dbReference type="Google" id="ProtNLM"/>
    </source>
</evidence>
<proteinExistence type="inferred from homology"/>
<keyword evidence="12" id="KW-1185">Reference proteome</keyword>
<keyword evidence="8" id="KW-0333">Golgi apparatus</keyword>
<comment type="similarity">
    <text evidence="2">Belongs to the glycosyltransferase 31 family.</text>
</comment>
<keyword evidence="5" id="KW-0812">Transmembrane</keyword>
<evidence type="ECO:0000256" key="8">
    <source>
        <dbReference type="ARBA" id="ARBA00023034"/>
    </source>
</evidence>
<evidence type="ECO:0000256" key="10">
    <source>
        <dbReference type="SAM" id="MobiDB-lite"/>
    </source>
</evidence>
<dbReference type="Gene3D" id="3.90.550.50">
    <property type="match status" value="1"/>
</dbReference>
<evidence type="ECO:0000256" key="5">
    <source>
        <dbReference type="ARBA" id="ARBA00022692"/>
    </source>
</evidence>
<evidence type="ECO:0000313" key="11">
    <source>
        <dbReference type="EMBL" id="CAJ0966191.1"/>
    </source>
</evidence>
<evidence type="ECO:0000256" key="4">
    <source>
        <dbReference type="ARBA" id="ARBA00022679"/>
    </source>
</evidence>
<keyword evidence="9" id="KW-0472">Membrane</keyword>
<keyword evidence="4" id="KW-0808">Transferase</keyword>
<comment type="subcellular location">
    <subcellularLocation>
        <location evidence="1">Golgi apparatus membrane</location>
        <topology evidence="1">Single-pass type II membrane protein</topology>
    </subcellularLocation>
</comment>
<sequence>MPKSPDNQGKHRVTKRRPAGADSQCGKLTPGDVTDTGIANIFCSALQFNSFKHNSHCNNVNNTIIKATQDDPAHGKIHGPEIQDQRKIPNSYMPSLSKKNRIKQCCQLLLRLTVGVILLHFLFVSNNPKVPNERDPEDVPIPYPYPAPTELQQVICTENISVYNMPTFNNETQNFKDFLVYRHCRAFPLLLDAPMKCGGPDNEDVFLLLAIKTAPGNYERREAIRRTWGKEKTYNGAKVKRIFLSGVPRDKEQTKRMLQLLSTESEIFRDILQWNFEDSFYNLTLKQVLFHHWLEQKCPSAQFIFNGDDDVFVHTLNVITYLQSTEITGMKSHLFVGALNEGMPLIREKNSKYYVSKEIFPADSYDPYCGGGGILMSSFTAFSIHKESQYIPLIPIDDAYLGMCLKRAGLTPENHDGIRTLGISVPNNIDSFDPCIYQHMLMVHQFMPFEISKFLNFKNNCKLFLALKPRSSGDPVQQVKIIISLLRGDPQDWAFSLAPGDPALRDVDAFFLVLGLLYDEPNSVDQAEKILLALCQGQDEAEIYCQKFRKWSVLTQWNECALAAIFRKGLSEALKDVMVGFPMPAGLNEPMSLAIQIACVSVKLCTIWRYYLSMDLSLCNVIGL</sequence>
<dbReference type="InterPro" id="IPR002659">
    <property type="entry name" value="Glyco_trans_31"/>
</dbReference>
<feature type="region of interest" description="Disordered" evidence="10">
    <location>
        <begin position="1"/>
        <end position="28"/>
    </location>
</feature>
<evidence type="ECO:0000256" key="9">
    <source>
        <dbReference type="ARBA" id="ARBA00023136"/>
    </source>
</evidence>
<evidence type="ECO:0000256" key="7">
    <source>
        <dbReference type="ARBA" id="ARBA00022989"/>
    </source>
</evidence>